<dbReference type="EMBL" id="JAGGKX010000010">
    <property type="protein sequence ID" value="MBP1970042.1"/>
    <property type="molecule type" value="Genomic_DNA"/>
</dbReference>
<protein>
    <submittedName>
        <fullName evidence="2">Transketolase</fullName>
    </submittedName>
</protein>
<dbReference type="Pfam" id="PF22613">
    <property type="entry name" value="Transketolase_C_1"/>
    <property type="match status" value="1"/>
</dbReference>
<evidence type="ECO:0000259" key="1">
    <source>
        <dbReference type="Pfam" id="PF22613"/>
    </source>
</evidence>
<accession>A0ABS4IGH1</accession>
<reference evidence="2 3" key="1">
    <citation type="submission" date="2021-03" db="EMBL/GenBank/DDBJ databases">
        <title>Genomic Encyclopedia of Type Strains, Phase IV (KMG-IV): sequencing the most valuable type-strain genomes for metagenomic binning, comparative biology and taxonomic classification.</title>
        <authorList>
            <person name="Goeker M."/>
        </authorList>
    </citation>
    <scope>NUCLEOTIDE SEQUENCE [LARGE SCALE GENOMIC DNA]</scope>
    <source>
        <strain evidence="2 3">DSM 25609</strain>
    </source>
</reference>
<evidence type="ECO:0000313" key="3">
    <source>
        <dbReference type="Proteomes" id="UP001519345"/>
    </source>
</evidence>
<dbReference type="SUPFAM" id="SSF52922">
    <property type="entry name" value="TK C-terminal domain-like"/>
    <property type="match status" value="1"/>
</dbReference>
<dbReference type="Proteomes" id="UP001519345">
    <property type="component" value="Unassembled WGS sequence"/>
</dbReference>
<name>A0ABS4IGH1_9BACI</name>
<feature type="domain" description="Transketolase-like C-terminal" evidence="1">
    <location>
        <begin position="2"/>
        <end position="39"/>
    </location>
</feature>
<evidence type="ECO:0000313" key="2">
    <source>
        <dbReference type="EMBL" id="MBP1970042.1"/>
    </source>
</evidence>
<dbReference type="RefSeq" id="WP_209463204.1">
    <property type="nucleotide sequence ID" value="NZ_CP110224.1"/>
</dbReference>
<gene>
    <name evidence="2" type="ORF">J2Z83_002158</name>
</gene>
<organism evidence="2 3">
    <name type="scientific">Virgibacillus natechei</name>
    <dbReference type="NCBI Taxonomy" id="1216297"/>
    <lineage>
        <taxon>Bacteria</taxon>
        <taxon>Bacillati</taxon>
        <taxon>Bacillota</taxon>
        <taxon>Bacilli</taxon>
        <taxon>Bacillales</taxon>
        <taxon>Bacillaceae</taxon>
        <taxon>Virgibacillus</taxon>
    </lineage>
</organism>
<dbReference type="InterPro" id="IPR009014">
    <property type="entry name" value="Transketo_C/PFOR_II"/>
</dbReference>
<dbReference type="InterPro" id="IPR055152">
    <property type="entry name" value="Transketolase-like_C_2"/>
</dbReference>
<dbReference type="Gene3D" id="3.40.50.920">
    <property type="match status" value="1"/>
</dbReference>
<proteinExistence type="predicted"/>
<comment type="caution">
    <text evidence="2">The sequence shown here is derived from an EMBL/GenBank/DDBJ whole genome shotgun (WGS) entry which is preliminary data.</text>
</comment>
<sequence>MASPFGWERYIGDEGEVLGINTFGASAKGEKIMEEYGFTVGNVVRRVEGLVE</sequence>
<keyword evidence="3" id="KW-1185">Reference proteome</keyword>